<feature type="transmembrane region" description="Helical" evidence="1">
    <location>
        <begin position="129"/>
        <end position="154"/>
    </location>
</feature>
<keyword evidence="3" id="KW-1185">Reference proteome</keyword>
<sequence>MKCTRTETRNANARKYEELTKDMSHESLALHVSTWSGILTSAKILVARNPYFHFMPSRNVAAGLLQNEDVLGDNKEGYKRILNGGKFIGASVLIFCAATAFTAGFLAALSRSKKQLRIHLKHSTTPHDYLFALKAFGVGSLAAFSSVSAVVFAARRFFDVSDVSDRLPKVLPRKNRRSSYSSSSGRNDFANLQELAEYLIEEDQKKT</sequence>
<dbReference type="EMBL" id="UZAM01012703">
    <property type="protein sequence ID" value="VDP23059.1"/>
    <property type="molecule type" value="Genomic_DNA"/>
</dbReference>
<name>A0A183J0M6_9BILA</name>
<dbReference type="Proteomes" id="UP000270296">
    <property type="component" value="Unassembled WGS sequence"/>
</dbReference>
<keyword evidence="1" id="KW-0812">Transmembrane</keyword>
<accession>A0A183J0M6</accession>
<evidence type="ECO:0000256" key="1">
    <source>
        <dbReference type="SAM" id="Phobius"/>
    </source>
</evidence>
<protein>
    <submittedName>
        <fullName evidence="4">Transmembrane protein 242</fullName>
    </submittedName>
</protein>
<keyword evidence="1" id="KW-0472">Membrane</keyword>
<feature type="transmembrane region" description="Helical" evidence="1">
    <location>
        <begin position="87"/>
        <end position="109"/>
    </location>
</feature>
<evidence type="ECO:0000313" key="3">
    <source>
        <dbReference type="Proteomes" id="UP000270296"/>
    </source>
</evidence>
<organism evidence="4">
    <name type="scientific">Soboliphyme baturini</name>
    <dbReference type="NCBI Taxonomy" id="241478"/>
    <lineage>
        <taxon>Eukaryota</taxon>
        <taxon>Metazoa</taxon>
        <taxon>Ecdysozoa</taxon>
        <taxon>Nematoda</taxon>
        <taxon>Enoplea</taxon>
        <taxon>Dorylaimia</taxon>
        <taxon>Dioctophymatida</taxon>
        <taxon>Dioctophymatoidea</taxon>
        <taxon>Soboliphymatidae</taxon>
        <taxon>Soboliphyme</taxon>
    </lineage>
</organism>
<evidence type="ECO:0000313" key="4">
    <source>
        <dbReference type="WBParaSite" id="SBAD_0000976701-mRNA-1"/>
    </source>
</evidence>
<reference evidence="2 3" key="2">
    <citation type="submission" date="2018-11" db="EMBL/GenBank/DDBJ databases">
        <authorList>
            <consortium name="Pathogen Informatics"/>
        </authorList>
    </citation>
    <scope>NUCLEOTIDE SEQUENCE [LARGE SCALE GENOMIC DNA]</scope>
</reference>
<reference evidence="4" key="1">
    <citation type="submission" date="2016-06" db="UniProtKB">
        <authorList>
            <consortium name="WormBaseParasite"/>
        </authorList>
    </citation>
    <scope>IDENTIFICATION</scope>
</reference>
<proteinExistence type="predicted"/>
<gene>
    <name evidence="2" type="ORF">SBAD_LOCUS9424</name>
</gene>
<evidence type="ECO:0000313" key="2">
    <source>
        <dbReference type="EMBL" id="VDP23059.1"/>
    </source>
</evidence>
<dbReference type="WBParaSite" id="SBAD_0000976701-mRNA-1">
    <property type="protein sequence ID" value="SBAD_0000976701-mRNA-1"/>
    <property type="gene ID" value="SBAD_0000976701"/>
</dbReference>
<dbReference type="AlphaFoldDB" id="A0A183J0M6"/>
<keyword evidence="1" id="KW-1133">Transmembrane helix</keyword>